<dbReference type="Gene3D" id="2.20.200.10">
    <property type="entry name" value="Outer membrane efflux proteins (OEP)"/>
    <property type="match status" value="1"/>
</dbReference>
<keyword evidence="2" id="KW-0449">Lipoprotein</keyword>
<dbReference type="NCBIfam" id="TIGR01845">
    <property type="entry name" value="outer_NodT"/>
    <property type="match status" value="1"/>
</dbReference>
<dbReference type="Proteomes" id="UP000679220">
    <property type="component" value="Unassembled WGS sequence"/>
</dbReference>
<keyword evidence="2" id="KW-0812">Transmembrane</keyword>
<dbReference type="GO" id="GO:0015562">
    <property type="term" value="F:efflux transmembrane transporter activity"/>
    <property type="evidence" value="ECO:0007669"/>
    <property type="project" value="InterPro"/>
</dbReference>
<keyword evidence="2" id="KW-1134">Transmembrane beta strand</keyword>
<organism evidence="3 4">
    <name type="scientific">Carboxylicivirga sediminis</name>
    <dbReference type="NCBI Taxonomy" id="2006564"/>
    <lineage>
        <taxon>Bacteria</taxon>
        <taxon>Pseudomonadati</taxon>
        <taxon>Bacteroidota</taxon>
        <taxon>Bacteroidia</taxon>
        <taxon>Marinilabiliales</taxon>
        <taxon>Marinilabiliaceae</taxon>
        <taxon>Carboxylicivirga</taxon>
    </lineage>
</organism>
<reference evidence="3" key="1">
    <citation type="journal article" date="2018" name="Int. J. Syst. Evol. Microbiol.">
        <title>Carboxylicivirga sediminis sp. nov., isolated from coastal sediment.</title>
        <authorList>
            <person name="Wang F.Q."/>
            <person name="Ren L.H."/>
            <person name="Zou R.J."/>
            <person name="Sun Y.Z."/>
            <person name="Liu X.J."/>
            <person name="Jiang F."/>
            <person name="Liu L.J."/>
        </authorList>
    </citation>
    <scope>NUCLEOTIDE SEQUENCE</scope>
    <source>
        <strain evidence="3">JR1</strain>
    </source>
</reference>
<evidence type="ECO:0000313" key="3">
    <source>
        <dbReference type="EMBL" id="MBR8537936.1"/>
    </source>
</evidence>
<sequence>MKILKYILPIIGITLLFGSCRMGKNYTRPELDTPESFIYANGDTSYNATLRWWDLFNDPVLDTLIHKALNNNKDLLATAQNVEAARLQLAIQKADLLPQFNYSGTAGRGNFQGFSLPEPTNAFNIVGQASWEIDFWGKLRRMNETARAQYLASEYGLNALRLSLITTVATTYFQVLEFRAKTVIAEQTYAIRDSSYLILQQRFNAGIIPAIDVNHSRIQKAVAATAIPQYKRLAAQSENLLNVLIGENPQLHTFEAQLDDFIDIPDVPAGIPSDILNRRPDILMAEQQLVAQNALVGVAQAARLPSISLTGMFGLASDDLSTLTSGDPAWNISGSLLGPIFNWGKNTNRVKAERARTEAAVYQYENAVLNAFREVEDALLTIKTLKEEELAIQEHVEAATEAASLSADRYDKGIASYIEFLESQRQAFDAQMLLTGNKQDILEAYIRLYQALGGGWQ</sequence>
<dbReference type="Gene3D" id="1.20.1600.10">
    <property type="entry name" value="Outer membrane efflux proteins (OEP)"/>
    <property type="match status" value="1"/>
</dbReference>
<evidence type="ECO:0000256" key="2">
    <source>
        <dbReference type="RuleBase" id="RU362097"/>
    </source>
</evidence>
<evidence type="ECO:0000256" key="1">
    <source>
        <dbReference type="ARBA" id="ARBA00007613"/>
    </source>
</evidence>
<keyword evidence="2" id="KW-0472">Membrane</keyword>
<dbReference type="RefSeq" id="WP_212192960.1">
    <property type="nucleotide sequence ID" value="NZ_JAGTAR010000044.1"/>
</dbReference>
<dbReference type="PANTHER" id="PTHR30203:SF33">
    <property type="entry name" value="BLR4455 PROTEIN"/>
    <property type="match status" value="1"/>
</dbReference>
<dbReference type="PROSITE" id="PS51257">
    <property type="entry name" value="PROKAR_LIPOPROTEIN"/>
    <property type="match status" value="1"/>
</dbReference>
<accession>A0A941F6X9</accession>
<gene>
    <name evidence="3" type="ORF">KDU71_20360</name>
</gene>
<dbReference type="GO" id="GO:0005886">
    <property type="term" value="C:plasma membrane"/>
    <property type="evidence" value="ECO:0007669"/>
    <property type="project" value="UniProtKB-SubCell"/>
</dbReference>
<dbReference type="SUPFAM" id="SSF56954">
    <property type="entry name" value="Outer membrane efflux proteins (OEP)"/>
    <property type="match status" value="1"/>
</dbReference>
<dbReference type="Pfam" id="PF02321">
    <property type="entry name" value="OEP"/>
    <property type="match status" value="2"/>
</dbReference>
<protein>
    <submittedName>
        <fullName evidence="3">TolC family protein</fullName>
    </submittedName>
</protein>
<dbReference type="AlphaFoldDB" id="A0A941F6X9"/>
<keyword evidence="4" id="KW-1185">Reference proteome</keyword>
<comment type="caution">
    <text evidence="3">The sequence shown here is derived from an EMBL/GenBank/DDBJ whole genome shotgun (WGS) entry which is preliminary data.</text>
</comment>
<dbReference type="PANTHER" id="PTHR30203">
    <property type="entry name" value="OUTER MEMBRANE CATION EFFLUX PROTEIN"/>
    <property type="match status" value="1"/>
</dbReference>
<comment type="subcellular location">
    <subcellularLocation>
        <location evidence="2">Cell membrane</location>
        <topology evidence="2">Lipid-anchor</topology>
    </subcellularLocation>
</comment>
<proteinExistence type="inferred from homology"/>
<dbReference type="InterPro" id="IPR010131">
    <property type="entry name" value="MdtP/NodT-like"/>
</dbReference>
<dbReference type="EMBL" id="JAGTAR010000044">
    <property type="protein sequence ID" value="MBR8537936.1"/>
    <property type="molecule type" value="Genomic_DNA"/>
</dbReference>
<keyword evidence="2" id="KW-0564">Palmitate</keyword>
<comment type="similarity">
    <text evidence="1 2">Belongs to the outer membrane factor (OMF) (TC 1.B.17) family.</text>
</comment>
<name>A0A941F6X9_9BACT</name>
<dbReference type="InterPro" id="IPR003423">
    <property type="entry name" value="OMP_efflux"/>
</dbReference>
<reference evidence="3" key="2">
    <citation type="submission" date="2021-04" db="EMBL/GenBank/DDBJ databases">
        <authorList>
            <person name="Zhang T."/>
            <person name="Zhang Y."/>
            <person name="Lu D."/>
            <person name="Zuo D."/>
            <person name="Du Z."/>
        </authorList>
    </citation>
    <scope>NUCLEOTIDE SEQUENCE</scope>
    <source>
        <strain evidence="3">JR1</strain>
    </source>
</reference>
<evidence type="ECO:0000313" key="4">
    <source>
        <dbReference type="Proteomes" id="UP000679220"/>
    </source>
</evidence>